<dbReference type="SUPFAM" id="SSF52540">
    <property type="entry name" value="P-loop containing nucleoside triphosphate hydrolases"/>
    <property type="match status" value="1"/>
</dbReference>
<gene>
    <name evidence="11" type="ORF">Abci_014_023</name>
    <name evidence="12" type="ORF">ACI01nite_23790</name>
</gene>
<evidence type="ECO:0000256" key="9">
    <source>
        <dbReference type="ARBA" id="ARBA00023136"/>
    </source>
</evidence>
<dbReference type="PANTHER" id="PTHR43297">
    <property type="entry name" value="OLIGOPEPTIDE TRANSPORT ATP-BINDING PROTEIN APPD"/>
    <property type="match status" value="1"/>
</dbReference>
<evidence type="ECO:0000313" key="13">
    <source>
        <dbReference type="Proteomes" id="UP000032671"/>
    </source>
</evidence>
<sequence>MTVGTIPLQVQQVSVGLSYSATSRTVLHDLSFDVQAGEILGVVGESGSGKTTLGVACLGLLPPVFHTTGRVLLAGRNFTALPENARYRLRGQGIGYVPQEPMKALNPGMTVAAHIAQTLPAGLGKKERLERVDYWLAQVGLPSGTSMRQAYPFALSGGQRQRVLLAAALAGEPAVLIADEFTTALDPATRRNVMVLLKKQAQKRNMAVVVISHDLELVAHNTDTVLVLRGGKCVEYGPTQTVLAQPTSSYLQALLALSLQFTPRPPLSLFEPEAIRSAQYD</sequence>
<evidence type="ECO:0000313" key="14">
    <source>
        <dbReference type="Proteomes" id="UP000321891"/>
    </source>
</evidence>
<accession>A0A6N3ST18</accession>
<dbReference type="Pfam" id="PF00005">
    <property type="entry name" value="ABC_tran"/>
    <property type="match status" value="1"/>
</dbReference>
<evidence type="ECO:0000256" key="4">
    <source>
        <dbReference type="ARBA" id="ARBA00022475"/>
    </source>
</evidence>
<dbReference type="PANTHER" id="PTHR43297:SF14">
    <property type="entry name" value="ATPASE AAA-TYPE CORE DOMAIN-CONTAINING PROTEIN"/>
    <property type="match status" value="1"/>
</dbReference>
<dbReference type="EMBL" id="BJVU01000013">
    <property type="protein sequence ID" value="GEL59777.1"/>
    <property type="molecule type" value="Genomic_DNA"/>
</dbReference>
<dbReference type="Proteomes" id="UP000321891">
    <property type="component" value="Unassembled WGS sequence"/>
</dbReference>
<evidence type="ECO:0000256" key="2">
    <source>
        <dbReference type="ARBA" id="ARBA00005417"/>
    </source>
</evidence>
<accession>A0A0D6N519</accession>
<dbReference type="PROSITE" id="PS00211">
    <property type="entry name" value="ABC_TRANSPORTER_1"/>
    <property type="match status" value="1"/>
</dbReference>
<comment type="subcellular location">
    <subcellularLocation>
        <location evidence="1">Cell inner membrane</location>
        <topology evidence="1">Peripheral membrane protein</topology>
    </subcellularLocation>
</comment>
<evidence type="ECO:0000259" key="10">
    <source>
        <dbReference type="PROSITE" id="PS50893"/>
    </source>
</evidence>
<keyword evidence="4" id="KW-1003">Cell membrane</keyword>
<protein>
    <submittedName>
        <fullName evidence="11">ABC transporter oligopeptide permease OppD</fullName>
    </submittedName>
</protein>
<organism evidence="11 13">
    <name type="scientific">Acetobacter cibinongensis</name>
    <dbReference type="NCBI Taxonomy" id="146475"/>
    <lineage>
        <taxon>Bacteria</taxon>
        <taxon>Pseudomonadati</taxon>
        <taxon>Pseudomonadota</taxon>
        <taxon>Alphaproteobacteria</taxon>
        <taxon>Acetobacterales</taxon>
        <taxon>Acetobacteraceae</taxon>
        <taxon>Acetobacter</taxon>
    </lineage>
</organism>
<name>A0A0D6N519_9PROT</name>
<dbReference type="InterPro" id="IPR027417">
    <property type="entry name" value="P-loop_NTPase"/>
</dbReference>
<dbReference type="Gene3D" id="3.40.50.300">
    <property type="entry name" value="P-loop containing nucleotide triphosphate hydrolases"/>
    <property type="match status" value="1"/>
</dbReference>
<keyword evidence="8" id="KW-1278">Translocase</keyword>
<feature type="domain" description="ABC transporter" evidence="10">
    <location>
        <begin position="8"/>
        <end position="255"/>
    </location>
</feature>
<evidence type="ECO:0000313" key="11">
    <source>
        <dbReference type="EMBL" id="GAN60611.1"/>
    </source>
</evidence>
<evidence type="ECO:0000256" key="8">
    <source>
        <dbReference type="ARBA" id="ARBA00022967"/>
    </source>
</evidence>
<evidence type="ECO:0000313" key="12">
    <source>
        <dbReference type="EMBL" id="GEL59777.1"/>
    </source>
</evidence>
<evidence type="ECO:0000256" key="7">
    <source>
        <dbReference type="ARBA" id="ARBA00022840"/>
    </source>
</evidence>
<dbReference type="RefSeq" id="WP_048838673.1">
    <property type="nucleotide sequence ID" value="NZ_BAMV01000014.1"/>
</dbReference>
<dbReference type="GO" id="GO:0016887">
    <property type="term" value="F:ATP hydrolysis activity"/>
    <property type="evidence" value="ECO:0007669"/>
    <property type="project" value="InterPro"/>
</dbReference>
<dbReference type="CDD" id="cd03257">
    <property type="entry name" value="ABC_NikE_OppD_transporters"/>
    <property type="match status" value="1"/>
</dbReference>
<keyword evidence="7" id="KW-0067">ATP-binding</keyword>
<dbReference type="GO" id="GO:0005524">
    <property type="term" value="F:ATP binding"/>
    <property type="evidence" value="ECO:0007669"/>
    <property type="project" value="UniProtKB-KW"/>
</dbReference>
<comment type="similarity">
    <text evidence="2">Belongs to the ABC transporter superfamily.</text>
</comment>
<keyword evidence="14" id="KW-1185">Reference proteome</keyword>
<dbReference type="InterPro" id="IPR003593">
    <property type="entry name" value="AAA+_ATPase"/>
</dbReference>
<evidence type="ECO:0000256" key="6">
    <source>
        <dbReference type="ARBA" id="ARBA00022741"/>
    </source>
</evidence>
<reference evidence="11 13" key="1">
    <citation type="submission" date="2012-11" db="EMBL/GenBank/DDBJ databases">
        <title>Whole genome sequence of Acetobacter cibinongensis 4H-1.</title>
        <authorList>
            <person name="Azuma Y."/>
            <person name="Higashiura N."/>
            <person name="Hirakawa H."/>
            <person name="Matsushita K."/>
        </authorList>
    </citation>
    <scope>NUCLEOTIDE SEQUENCE [LARGE SCALE GENOMIC DNA]</scope>
    <source>
        <strain evidence="11 13">4H-1</strain>
    </source>
</reference>
<dbReference type="SMART" id="SM00382">
    <property type="entry name" value="AAA"/>
    <property type="match status" value="1"/>
</dbReference>
<keyword evidence="6" id="KW-0547">Nucleotide-binding</keyword>
<dbReference type="PROSITE" id="PS50893">
    <property type="entry name" value="ABC_TRANSPORTER_2"/>
    <property type="match status" value="1"/>
</dbReference>
<reference evidence="12 14" key="2">
    <citation type="submission" date="2019-07" db="EMBL/GenBank/DDBJ databases">
        <title>Whole genome shotgun sequence of Acetobacter cibinongensis NBRC 16605.</title>
        <authorList>
            <person name="Hosoyama A."/>
            <person name="Uohara A."/>
            <person name="Ohji S."/>
            <person name="Ichikawa N."/>
        </authorList>
    </citation>
    <scope>NUCLEOTIDE SEQUENCE [LARGE SCALE GENOMIC DNA]</scope>
    <source>
        <strain evidence="12 14">NBRC 16605</strain>
    </source>
</reference>
<dbReference type="EMBL" id="BAMV01000014">
    <property type="protein sequence ID" value="GAN60611.1"/>
    <property type="molecule type" value="Genomic_DNA"/>
</dbReference>
<proteinExistence type="inferred from homology"/>
<keyword evidence="3" id="KW-0813">Transport</keyword>
<keyword evidence="9" id="KW-0472">Membrane</keyword>
<dbReference type="InterPro" id="IPR050388">
    <property type="entry name" value="ABC_Ni/Peptide_Import"/>
</dbReference>
<dbReference type="InterPro" id="IPR003439">
    <property type="entry name" value="ABC_transporter-like_ATP-bd"/>
</dbReference>
<evidence type="ECO:0000256" key="1">
    <source>
        <dbReference type="ARBA" id="ARBA00004417"/>
    </source>
</evidence>
<dbReference type="GO" id="GO:0005886">
    <property type="term" value="C:plasma membrane"/>
    <property type="evidence" value="ECO:0007669"/>
    <property type="project" value="UniProtKB-SubCell"/>
</dbReference>
<comment type="caution">
    <text evidence="11">The sequence shown here is derived from an EMBL/GenBank/DDBJ whole genome shotgun (WGS) entry which is preliminary data.</text>
</comment>
<evidence type="ECO:0000256" key="3">
    <source>
        <dbReference type="ARBA" id="ARBA00022448"/>
    </source>
</evidence>
<dbReference type="InterPro" id="IPR017871">
    <property type="entry name" value="ABC_transporter-like_CS"/>
</dbReference>
<keyword evidence="5" id="KW-0997">Cell inner membrane</keyword>
<dbReference type="STRING" id="1231339.Abci_014_023"/>
<dbReference type="AlphaFoldDB" id="A0A0D6N519"/>
<dbReference type="Proteomes" id="UP000032671">
    <property type="component" value="Unassembled WGS sequence"/>
</dbReference>
<evidence type="ECO:0000256" key="5">
    <source>
        <dbReference type="ARBA" id="ARBA00022519"/>
    </source>
</evidence>